<dbReference type="SUPFAM" id="SSF101898">
    <property type="entry name" value="NHL repeat"/>
    <property type="match status" value="1"/>
</dbReference>
<evidence type="ECO:0000313" key="2">
    <source>
        <dbReference type="Proteomes" id="UP000507470"/>
    </source>
</evidence>
<dbReference type="AlphaFoldDB" id="A0A6J8DBD9"/>
<name>A0A6J8DBD9_MYTCO</name>
<dbReference type="Proteomes" id="UP000507470">
    <property type="component" value="Unassembled WGS sequence"/>
</dbReference>
<gene>
    <name evidence="1" type="ORF">MCOR_38960</name>
</gene>
<accession>A0A6J8DBD9</accession>
<evidence type="ECO:0000313" key="1">
    <source>
        <dbReference type="EMBL" id="CAC5405249.1"/>
    </source>
</evidence>
<dbReference type="OrthoDB" id="10066958at2759"/>
<protein>
    <submittedName>
        <fullName evidence="1">Uncharacterized protein</fullName>
    </submittedName>
</protein>
<keyword evidence="2" id="KW-1185">Reference proteome</keyword>
<reference evidence="1 2" key="1">
    <citation type="submission" date="2020-06" db="EMBL/GenBank/DDBJ databases">
        <authorList>
            <person name="Li R."/>
            <person name="Bekaert M."/>
        </authorList>
    </citation>
    <scope>NUCLEOTIDE SEQUENCE [LARGE SCALE GENOMIC DNA]</scope>
    <source>
        <strain evidence="2">wild</strain>
    </source>
</reference>
<dbReference type="InterPro" id="IPR015943">
    <property type="entry name" value="WD40/YVTN_repeat-like_dom_sf"/>
</dbReference>
<dbReference type="Gene3D" id="2.130.10.10">
    <property type="entry name" value="YVTN repeat-like/Quinoprotein amine dehydrogenase"/>
    <property type="match status" value="1"/>
</dbReference>
<proteinExistence type="predicted"/>
<organism evidence="1 2">
    <name type="scientific">Mytilus coruscus</name>
    <name type="common">Sea mussel</name>
    <dbReference type="NCBI Taxonomy" id="42192"/>
    <lineage>
        <taxon>Eukaryota</taxon>
        <taxon>Metazoa</taxon>
        <taxon>Spiralia</taxon>
        <taxon>Lophotrochozoa</taxon>
        <taxon>Mollusca</taxon>
        <taxon>Bivalvia</taxon>
        <taxon>Autobranchia</taxon>
        <taxon>Pteriomorphia</taxon>
        <taxon>Mytilida</taxon>
        <taxon>Mytiloidea</taxon>
        <taxon>Mytilidae</taxon>
        <taxon>Mytilinae</taxon>
        <taxon>Mytilus</taxon>
    </lineage>
</organism>
<dbReference type="EMBL" id="CACVKT020007119">
    <property type="protein sequence ID" value="CAC5405249.1"/>
    <property type="molecule type" value="Genomic_DNA"/>
</dbReference>
<sequence length="672" mass="76379">MDIEGRKLYFRLLALSLGPAMDVLHLFFETKVLNGLELYMFLNQHKHVLFHQFIPKIPCCECKKLSLVASNKRGNMNNGQFNTLYERKGQIATAHEHKDCKGEIKEHCLCQYTVKQQVSVDCMDISLMYVVIRTCCPVGSIPGDPNWLTKIKDVRNVLAHHGSCSMDMNEFEGLWKTLEDNVLNYAGVVASTHKKKVKTEIQKIKEETSLEHLKEVVKHSSENIQEVLSSKLEQIKHLNSIDLDKIDTDMINASCRIDGPGFDAEIMTNNLDQPNSTSEDILIKSIENKCVVLGLEVKRLVLNSEVALQFAIYNLIKKIIAAGNIDTKIERTVDIVLIFQGQLTPGLRRQESLICCQCCADKEKPAFYDCKECDKYMCEQCNAKHNSDPAWGDHNSKYIDPLKYKVKDTFKIRGIKIRDIKMLNDETLVVADGKENKLITCRIDGGDRMETLLTMKPFRMAVTDEETVAVSFGSEMKVGLINVISGESTNEFELHASCFAITYNDMQLFVSCQEKTEVISESEHTVHVISIHTGKLHYKINLSDFTPENMLVGTDSHMYFTYYGNKFICTDMTGSKIFDVRVDNMRGPWGITFDNNDGILIVCNKSKNVHRISTDGGERTVLFSFPSYFESTRSSAYICCENISGSIIIGREINLQFLQDSENKKYLRKKNH</sequence>